<reference evidence="2" key="1">
    <citation type="submission" date="2022-10" db="EMBL/GenBank/DDBJ databases">
        <title>Description of Fervidibacillus gen. nov. in the family Fervidibacillaceae fam. nov. with two species, Fervidibacillus albus sp. nov., and Fervidibacillus halotolerans sp. nov., isolated from tidal flat sediments.</title>
        <authorList>
            <person name="Kwon K.K."/>
            <person name="Yang S.-H."/>
        </authorList>
    </citation>
    <scope>NUCLEOTIDE SEQUENCE</scope>
    <source>
        <strain evidence="2">JCM 19140</strain>
    </source>
</reference>
<evidence type="ECO:0000313" key="3">
    <source>
        <dbReference type="Proteomes" id="UP001209318"/>
    </source>
</evidence>
<dbReference type="RefSeq" id="WP_263073301.1">
    <property type="nucleotide sequence ID" value="NZ_JAOUSF010000003.1"/>
</dbReference>
<keyword evidence="3" id="KW-1185">Reference proteome</keyword>
<name>A0AAE3LMY6_9BACI</name>
<proteinExistence type="predicted"/>
<organism evidence="2 3">
    <name type="scientific">Perspicuibacillus lycopersici</name>
    <dbReference type="NCBI Taxonomy" id="1325689"/>
    <lineage>
        <taxon>Bacteria</taxon>
        <taxon>Bacillati</taxon>
        <taxon>Bacillota</taxon>
        <taxon>Bacilli</taxon>
        <taxon>Bacillales</taxon>
        <taxon>Bacillaceae</taxon>
        <taxon>Perspicuibacillus</taxon>
    </lineage>
</organism>
<dbReference type="AlphaFoldDB" id="A0AAE3LMY6"/>
<accession>A0AAE3LMY6</accession>
<dbReference type="Proteomes" id="UP001209318">
    <property type="component" value="Unassembled WGS sequence"/>
</dbReference>
<evidence type="ECO:0000313" key="2">
    <source>
        <dbReference type="EMBL" id="MCU9614065.1"/>
    </source>
</evidence>
<dbReference type="InterPro" id="IPR025272">
    <property type="entry name" value="SocA_Panacea"/>
</dbReference>
<protein>
    <submittedName>
        <fullName evidence="2">DUF4065 domain-containing protein</fullName>
    </submittedName>
</protein>
<sequence>MCYDVRTISRWFIENNTDAANASFNGHLKLQKLLYYAQAMNLAVTDKPLFEEKIEAWENGPVVKEMFIEYRHNNFSERVKSLPDDYELNNQTRKILQIVNHIYGTQTGTQLVELTHSEEPWLELKDLATNRQNPVISQEKIHEYYKPLKDLFNLYEDYDFTHEFAEKINGNIFVYNRLETYLDDNDIRNLWEIGEDVKGEKYFVYKDDQGEMVIY</sequence>
<feature type="domain" description="Antitoxin SocA-like Panacea" evidence="1">
    <location>
        <begin position="30"/>
        <end position="121"/>
    </location>
</feature>
<gene>
    <name evidence="2" type="ORF">OEV98_10890</name>
</gene>
<evidence type="ECO:0000259" key="1">
    <source>
        <dbReference type="Pfam" id="PF13274"/>
    </source>
</evidence>
<dbReference type="EMBL" id="JAOUSF010000003">
    <property type="protein sequence ID" value="MCU9614065.1"/>
    <property type="molecule type" value="Genomic_DNA"/>
</dbReference>
<dbReference type="Pfam" id="PF13274">
    <property type="entry name" value="SocA_Panacea"/>
    <property type="match status" value="1"/>
</dbReference>
<comment type="caution">
    <text evidence="2">The sequence shown here is derived from an EMBL/GenBank/DDBJ whole genome shotgun (WGS) entry which is preliminary data.</text>
</comment>